<protein>
    <submittedName>
        <fullName evidence="1">Uncharacterized protein</fullName>
    </submittedName>
</protein>
<reference evidence="1" key="1">
    <citation type="submission" date="2020-04" db="EMBL/GenBank/DDBJ databases">
        <authorList>
            <person name="Chiriac C."/>
            <person name="Salcher M."/>
            <person name="Ghai R."/>
            <person name="Kavagutti S V."/>
        </authorList>
    </citation>
    <scope>NUCLEOTIDE SEQUENCE</scope>
</reference>
<dbReference type="EMBL" id="LR796249">
    <property type="protein sequence ID" value="CAB4131675.1"/>
    <property type="molecule type" value="Genomic_DNA"/>
</dbReference>
<name>A0A6J5LC74_9CAUD</name>
<organism evidence="1">
    <name type="scientific">uncultured Caudovirales phage</name>
    <dbReference type="NCBI Taxonomy" id="2100421"/>
    <lineage>
        <taxon>Viruses</taxon>
        <taxon>Duplodnaviria</taxon>
        <taxon>Heunggongvirae</taxon>
        <taxon>Uroviricota</taxon>
        <taxon>Caudoviricetes</taxon>
        <taxon>Peduoviridae</taxon>
        <taxon>Maltschvirus</taxon>
        <taxon>Maltschvirus maltsch</taxon>
    </lineage>
</organism>
<dbReference type="EMBL" id="LR796294">
    <property type="protein sequence ID" value="CAB4135109.1"/>
    <property type="molecule type" value="Genomic_DNA"/>
</dbReference>
<proteinExistence type="predicted"/>
<gene>
    <name evidence="1" type="ORF">UFOVP127_211</name>
    <name evidence="2" type="ORF">UFOVP276_74</name>
</gene>
<accession>A0A6J5LC74</accession>
<sequence>MVPAVRITDTCPICPARQPDEDNEERATQLAGSQMAVIEGGRMLAMRKDPRFMRFQSWTELPSNELPEDTYVTVLFTHYDCFVGNCGSLQDDIAESDDRDSRHCDACRRCLDLGHKVYQVTIWCPAEDVTERENGGPEFVLDATCEKLILCPGCIQKILGEGDETEGDAILQEGVK</sequence>
<evidence type="ECO:0000313" key="1">
    <source>
        <dbReference type="EMBL" id="CAB4131675.1"/>
    </source>
</evidence>
<evidence type="ECO:0000313" key="2">
    <source>
        <dbReference type="EMBL" id="CAB4135109.1"/>
    </source>
</evidence>